<dbReference type="EMBL" id="BARU01048533">
    <property type="protein sequence ID" value="GAH97130.1"/>
    <property type="molecule type" value="Genomic_DNA"/>
</dbReference>
<gene>
    <name evidence="1" type="ORF">S03H2_72073</name>
</gene>
<comment type="caution">
    <text evidence="1">The sequence shown here is derived from an EMBL/GenBank/DDBJ whole genome shotgun (WGS) entry which is preliminary data.</text>
</comment>
<protein>
    <submittedName>
        <fullName evidence="1">Uncharacterized protein</fullName>
    </submittedName>
</protein>
<organism evidence="1">
    <name type="scientific">marine sediment metagenome</name>
    <dbReference type="NCBI Taxonomy" id="412755"/>
    <lineage>
        <taxon>unclassified sequences</taxon>
        <taxon>metagenomes</taxon>
        <taxon>ecological metagenomes</taxon>
    </lineage>
</organism>
<evidence type="ECO:0000313" key="1">
    <source>
        <dbReference type="EMBL" id="GAH97130.1"/>
    </source>
</evidence>
<feature type="non-terminal residue" evidence="1">
    <location>
        <position position="1"/>
    </location>
</feature>
<sequence length="40" mass="4789">DYIILVDTSDERREIFLKNKNFPDDDIESSILYTVSFIYT</sequence>
<dbReference type="AlphaFoldDB" id="X1KU17"/>
<accession>X1KU17</accession>
<proteinExistence type="predicted"/>
<reference evidence="1" key="1">
    <citation type="journal article" date="2014" name="Front. Microbiol.">
        <title>High frequency of phylogenetically diverse reductive dehalogenase-homologous genes in deep subseafloor sedimentary metagenomes.</title>
        <authorList>
            <person name="Kawai M."/>
            <person name="Futagami T."/>
            <person name="Toyoda A."/>
            <person name="Takaki Y."/>
            <person name="Nishi S."/>
            <person name="Hori S."/>
            <person name="Arai W."/>
            <person name="Tsubouchi T."/>
            <person name="Morono Y."/>
            <person name="Uchiyama I."/>
            <person name="Ito T."/>
            <person name="Fujiyama A."/>
            <person name="Inagaki F."/>
            <person name="Takami H."/>
        </authorList>
    </citation>
    <scope>NUCLEOTIDE SEQUENCE</scope>
    <source>
        <strain evidence="1">Expedition CK06-06</strain>
    </source>
</reference>
<name>X1KU17_9ZZZZ</name>